<reference evidence="2 3" key="1">
    <citation type="submission" date="2016-03" db="EMBL/GenBank/DDBJ databases">
        <title>Draft genome sequence of the Fonsecaea monophora CBS 269.37.</title>
        <authorList>
            <person name="Bombassaro A."/>
            <person name="Vinicius W.A."/>
            <person name="De Hoog S."/>
            <person name="Sun J."/>
            <person name="Souza E.M."/>
            <person name="Raittz R.T."/>
            <person name="Costa F."/>
            <person name="Leao A.C."/>
            <person name="Tadra-Sfeir M.Z."/>
            <person name="Baura V."/>
            <person name="Balsanelli E."/>
            <person name="Pedrosa F.O."/>
            <person name="Moreno L.F."/>
            <person name="Steffens M.B."/>
            <person name="Xi L."/>
            <person name="Bocca A.L."/>
            <person name="Felipe M.S."/>
            <person name="Teixeira M."/>
            <person name="Telles Filho F.Q."/>
            <person name="Azevedo C.M."/>
            <person name="Gomes R."/>
            <person name="Vicente V.A."/>
        </authorList>
    </citation>
    <scope>NUCLEOTIDE SEQUENCE [LARGE SCALE GENOMIC DNA]</scope>
    <source>
        <strain evidence="2 3">CBS 269.37</strain>
    </source>
</reference>
<proteinExistence type="predicted"/>
<gene>
    <name evidence="2" type="ORF">AYO21_12150</name>
</gene>
<dbReference type="RefSeq" id="XP_022505724.1">
    <property type="nucleotide sequence ID" value="XM_022661968.1"/>
</dbReference>
<sequence>MSSRKRKASAVTAAEIPDDLSTQDFYKALIDYFSSPRDSTATFGGSIALKDVGQLLKGGDHPLSQAGGPGNKANKGEKNKSTPAPASMAGADPRPIVIRWDRTEDSAAKLKFPIKDHTETFEDLVRDYQSAASRS</sequence>
<feature type="region of interest" description="Disordered" evidence="1">
    <location>
        <begin position="56"/>
        <end position="95"/>
    </location>
</feature>
<protein>
    <submittedName>
        <fullName evidence="2">Uncharacterized protein</fullName>
    </submittedName>
</protein>
<dbReference type="Proteomes" id="UP000077002">
    <property type="component" value="Unassembled WGS sequence"/>
</dbReference>
<dbReference type="GeneID" id="34607195"/>
<accession>A0A177ERR8</accession>
<comment type="caution">
    <text evidence="2">The sequence shown here is derived from an EMBL/GenBank/DDBJ whole genome shotgun (WGS) entry which is preliminary data.</text>
</comment>
<dbReference type="EMBL" id="LVKK01000251">
    <property type="protein sequence ID" value="OAG33772.1"/>
    <property type="molecule type" value="Genomic_DNA"/>
</dbReference>
<keyword evidence="3" id="KW-1185">Reference proteome</keyword>
<evidence type="ECO:0000313" key="3">
    <source>
        <dbReference type="Proteomes" id="UP000077002"/>
    </source>
</evidence>
<evidence type="ECO:0000313" key="2">
    <source>
        <dbReference type="EMBL" id="OAG33772.1"/>
    </source>
</evidence>
<organism evidence="2 3">
    <name type="scientific">Fonsecaea monophora</name>
    <dbReference type="NCBI Taxonomy" id="254056"/>
    <lineage>
        <taxon>Eukaryota</taxon>
        <taxon>Fungi</taxon>
        <taxon>Dikarya</taxon>
        <taxon>Ascomycota</taxon>
        <taxon>Pezizomycotina</taxon>
        <taxon>Eurotiomycetes</taxon>
        <taxon>Chaetothyriomycetidae</taxon>
        <taxon>Chaetothyriales</taxon>
        <taxon>Herpotrichiellaceae</taxon>
        <taxon>Fonsecaea</taxon>
    </lineage>
</organism>
<evidence type="ECO:0000256" key="1">
    <source>
        <dbReference type="SAM" id="MobiDB-lite"/>
    </source>
</evidence>
<name>A0A177ERR8_9EURO</name>
<dbReference type="AlphaFoldDB" id="A0A177ERR8"/>
<dbReference type="OrthoDB" id="5481444at2759"/>